<proteinExistence type="predicted"/>
<dbReference type="Pfam" id="PF13524">
    <property type="entry name" value="Glyco_trans_1_2"/>
    <property type="match status" value="1"/>
</dbReference>
<evidence type="ECO:0000313" key="3">
    <source>
        <dbReference type="Proteomes" id="UP000605086"/>
    </source>
</evidence>
<protein>
    <submittedName>
        <fullName evidence="2">Glycosyltransferase</fullName>
    </submittedName>
</protein>
<keyword evidence="3" id="KW-1185">Reference proteome</keyword>
<dbReference type="Gene3D" id="3.40.50.2000">
    <property type="entry name" value="Glycogen Phosphorylase B"/>
    <property type="match status" value="1"/>
</dbReference>
<sequence>MKLVVLGLSLSSSWGNGHATTFRALLKAFAARGHDILFLERDVPWYADNRDLVDPGYCRLAFYKDREDLRRWAETVAAADAVLVGSYVPEGVAVGRWAQETARSAVAFYDIDTPVTLAKLERGDEEYLSAALIPGFDIYFSFTGGPTLDHLMSGYGSPAARALYCSVDADVYMPHPVAKRWDLSYLGTYSPDRQPTLDRLLLEPARQEPSLRFVVAGPQYPDDIVWPENVERLHHVPPAGHPAFYAASRFTLNVTRQDMVRAGHSPSVRLFEAAACATPIISDVWDGLDELLELDREIIPARQSDDVLRALRTLGEAERDAMGKRARQRILAGHTAAHRAETLERELAAAARRKVRDQFDAGVLQRGDRGKRLPQPRW</sequence>
<dbReference type="InterPro" id="IPR055259">
    <property type="entry name" value="YkvP/CgeB_Glyco_trans-like"/>
</dbReference>
<feature type="domain" description="Spore protein YkvP/CgeB glycosyl transferase-like" evidence="1">
    <location>
        <begin position="194"/>
        <end position="344"/>
    </location>
</feature>
<accession>A0ABX2KCT3</accession>
<gene>
    <name evidence="2" type="ORF">GBZ48_07265</name>
</gene>
<dbReference type="SUPFAM" id="SSF53756">
    <property type="entry name" value="UDP-Glycosyltransferase/glycogen phosphorylase"/>
    <property type="match status" value="1"/>
</dbReference>
<name>A0ABX2KCT3_9PROT</name>
<dbReference type="EMBL" id="WHOS01000006">
    <property type="protein sequence ID" value="NUA99083.1"/>
    <property type="molecule type" value="Genomic_DNA"/>
</dbReference>
<comment type="caution">
    <text evidence="2">The sequence shown here is derived from an EMBL/GenBank/DDBJ whole genome shotgun (WGS) entry which is preliminary data.</text>
</comment>
<organism evidence="2 3">
    <name type="scientific">Azospirillum melinis</name>
    <dbReference type="NCBI Taxonomy" id="328839"/>
    <lineage>
        <taxon>Bacteria</taxon>
        <taxon>Pseudomonadati</taxon>
        <taxon>Pseudomonadota</taxon>
        <taxon>Alphaproteobacteria</taxon>
        <taxon>Rhodospirillales</taxon>
        <taxon>Azospirillaceae</taxon>
        <taxon>Azospirillum</taxon>
    </lineage>
</organism>
<dbReference type="RefSeq" id="WP_174470398.1">
    <property type="nucleotide sequence ID" value="NZ_JAGINN010000036.1"/>
</dbReference>
<reference evidence="2 3" key="1">
    <citation type="submission" date="2019-10" db="EMBL/GenBank/DDBJ databases">
        <title>Genome sequence of Azospirillum melinis.</title>
        <authorList>
            <person name="Ambrosini A."/>
            <person name="Sant'Anna F.H."/>
            <person name="Cassan F.D."/>
            <person name="Souza E.M."/>
            <person name="Passaglia L.M.P."/>
        </authorList>
    </citation>
    <scope>NUCLEOTIDE SEQUENCE [LARGE SCALE GENOMIC DNA]</scope>
    <source>
        <strain evidence="2 3">TMCY0552</strain>
    </source>
</reference>
<evidence type="ECO:0000313" key="2">
    <source>
        <dbReference type="EMBL" id="NUA99083.1"/>
    </source>
</evidence>
<dbReference type="Proteomes" id="UP000605086">
    <property type="component" value="Unassembled WGS sequence"/>
</dbReference>
<evidence type="ECO:0000259" key="1">
    <source>
        <dbReference type="Pfam" id="PF13524"/>
    </source>
</evidence>